<proteinExistence type="predicted"/>
<protein>
    <submittedName>
        <fullName evidence="2">Uncharacterized protein</fullName>
    </submittedName>
</protein>
<sequence length="68" mass="7222">MKTKSFESMSGKLSRTQMKSITAGRPYDPNDPGCGSLCRCSDGSRAQFDGGSHCFCVTGSIACQPPLE</sequence>
<feature type="compositionally biased region" description="Polar residues" evidence="1">
    <location>
        <begin position="1"/>
        <end position="20"/>
    </location>
</feature>
<evidence type="ECO:0000256" key="1">
    <source>
        <dbReference type="SAM" id="MobiDB-lite"/>
    </source>
</evidence>
<reference evidence="2" key="1">
    <citation type="submission" date="2022-03" db="EMBL/GenBank/DDBJ databases">
        <title>Bacterial whole genome sequence for Hymenobacter sp. DH14.</title>
        <authorList>
            <person name="Le V."/>
        </authorList>
    </citation>
    <scope>NUCLEOTIDE SEQUENCE</scope>
    <source>
        <strain evidence="2">DH14</strain>
    </source>
</reference>
<dbReference type="Proteomes" id="UP001139193">
    <property type="component" value="Unassembled WGS sequence"/>
</dbReference>
<name>A0A9X2AGR4_9BACT</name>
<feature type="region of interest" description="Disordered" evidence="1">
    <location>
        <begin position="1"/>
        <end position="31"/>
    </location>
</feature>
<dbReference type="EMBL" id="JALBGC010000003">
    <property type="protein sequence ID" value="MCI1187943.1"/>
    <property type="molecule type" value="Genomic_DNA"/>
</dbReference>
<dbReference type="RefSeq" id="WP_241936216.1">
    <property type="nucleotide sequence ID" value="NZ_JALBGC010000003.1"/>
</dbReference>
<dbReference type="AlphaFoldDB" id="A0A9X2AGR4"/>
<evidence type="ECO:0000313" key="2">
    <source>
        <dbReference type="EMBL" id="MCI1187943.1"/>
    </source>
</evidence>
<organism evidence="2 3">
    <name type="scientific">Hymenobacter cyanobacteriorum</name>
    <dbReference type="NCBI Taxonomy" id="2926463"/>
    <lineage>
        <taxon>Bacteria</taxon>
        <taxon>Pseudomonadati</taxon>
        <taxon>Bacteroidota</taxon>
        <taxon>Cytophagia</taxon>
        <taxon>Cytophagales</taxon>
        <taxon>Hymenobacteraceae</taxon>
        <taxon>Hymenobacter</taxon>
    </lineage>
</organism>
<comment type="caution">
    <text evidence="2">The sequence shown here is derived from an EMBL/GenBank/DDBJ whole genome shotgun (WGS) entry which is preliminary data.</text>
</comment>
<evidence type="ECO:0000313" key="3">
    <source>
        <dbReference type="Proteomes" id="UP001139193"/>
    </source>
</evidence>
<keyword evidence="3" id="KW-1185">Reference proteome</keyword>
<accession>A0A9X2AGR4</accession>
<gene>
    <name evidence="2" type="ORF">MON38_10975</name>
</gene>